<keyword evidence="9 16" id="KW-0547">Nucleotide-binding</keyword>
<evidence type="ECO:0000256" key="11">
    <source>
        <dbReference type="ARBA" id="ARBA00022840"/>
    </source>
</evidence>
<protein>
    <recommendedName>
        <fullName evidence="15 16">Type III pantothenate kinase</fullName>
        <ecNumber evidence="6 16">2.7.1.33</ecNumber>
    </recommendedName>
    <alternativeName>
        <fullName evidence="16">PanK-III</fullName>
    </alternativeName>
    <alternativeName>
        <fullName evidence="16">Pantothenic acid kinase</fullName>
    </alternativeName>
</protein>
<dbReference type="InterPro" id="IPR004619">
    <property type="entry name" value="Type_III_PanK"/>
</dbReference>
<reference evidence="18" key="1">
    <citation type="submission" date="2016-10" db="EMBL/GenBank/DDBJ databases">
        <authorList>
            <person name="de Groot N.N."/>
        </authorList>
    </citation>
    <scope>NUCLEOTIDE SEQUENCE [LARGE SCALE GENOMIC DNA]</scope>
    <source>
        <strain evidence="18">10nlg</strain>
    </source>
</reference>
<keyword evidence="7 16" id="KW-0963">Cytoplasm</keyword>
<comment type="catalytic activity">
    <reaction evidence="1 16">
        <text>(R)-pantothenate + ATP = (R)-4'-phosphopantothenate + ADP + H(+)</text>
        <dbReference type="Rhea" id="RHEA:16373"/>
        <dbReference type="ChEBI" id="CHEBI:10986"/>
        <dbReference type="ChEBI" id="CHEBI:15378"/>
        <dbReference type="ChEBI" id="CHEBI:29032"/>
        <dbReference type="ChEBI" id="CHEBI:30616"/>
        <dbReference type="ChEBI" id="CHEBI:456216"/>
        <dbReference type="EC" id="2.7.1.33"/>
    </reaction>
</comment>
<keyword evidence="18" id="KW-1185">Reference proteome</keyword>
<proteinExistence type="inferred from homology"/>
<keyword evidence="16" id="KW-0479">Metal-binding</keyword>
<dbReference type="OrthoDB" id="9804707at2"/>
<feature type="binding site" evidence="16">
    <location>
        <position position="129"/>
    </location>
    <ligand>
        <name>K(+)</name>
        <dbReference type="ChEBI" id="CHEBI:29103"/>
    </ligand>
</feature>
<name>A0A1H9VTA6_9BACI</name>
<evidence type="ECO:0000256" key="7">
    <source>
        <dbReference type="ARBA" id="ARBA00022490"/>
    </source>
</evidence>
<evidence type="ECO:0000313" key="17">
    <source>
        <dbReference type="EMBL" id="SES24617.1"/>
    </source>
</evidence>
<comment type="similarity">
    <text evidence="14 16">Belongs to the type III pantothenate kinase family.</text>
</comment>
<organism evidence="17 18">
    <name type="scientific">Salisediminibacterium halotolerans</name>
    <dbReference type="NCBI Taxonomy" id="517425"/>
    <lineage>
        <taxon>Bacteria</taxon>
        <taxon>Bacillati</taxon>
        <taxon>Bacillota</taxon>
        <taxon>Bacilli</taxon>
        <taxon>Bacillales</taxon>
        <taxon>Bacillaceae</taxon>
        <taxon>Salisediminibacterium</taxon>
    </lineage>
</organism>
<feature type="binding site" evidence="16">
    <location>
        <position position="132"/>
    </location>
    <ligand>
        <name>ATP</name>
        <dbReference type="ChEBI" id="CHEBI:30616"/>
    </ligand>
</feature>
<dbReference type="RefSeq" id="WP_093074056.1">
    <property type="nucleotide sequence ID" value="NZ_FOGV01000023.1"/>
</dbReference>
<dbReference type="HAMAP" id="MF_01274">
    <property type="entry name" value="Pantothen_kinase_3"/>
    <property type="match status" value="1"/>
</dbReference>
<dbReference type="UniPathway" id="UPA00241">
    <property type="reaction ID" value="UER00352"/>
</dbReference>
<dbReference type="GO" id="GO:0005737">
    <property type="term" value="C:cytoplasm"/>
    <property type="evidence" value="ECO:0007669"/>
    <property type="project" value="UniProtKB-SubCell"/>
</dbReference>
<dbReference type="GO" id="GO:0046872">
    <property type="term" value="F:metal ion binding"/>
    <property type="evidence" value="ECO:0007669"/>
    <property type="project" value="UniProtKB-KW"/>
</dbReference>
<keyword evidence="10 16" id="KW-0418">Kinase</keyword>
<comment type="pathway">
    <text evidence="4 16">Cofactor biosynthesis; coenzyme A biosynthesis; CoA from (R)-pantothenate: step 1/5.</text>
</comment>
<dbReference type="PANTHER" id="PTHR34265:SF1">
    <property type="entry name" value="TYPE III PANTOTHENATE KINASE"/>
    <property type="match status" value="1"/>
</dbReference>
<feature type="binding site" evidence="16">
    <location>
        <begin position="6"/>
        <end position="13"/>
    </location>
    <ligand>
        <name>ATP</name>
        <dbReference type="ChEBI" id="CHEBI:30616"/>
    </ligand>
</feature>
<dbReference type="NCBIfam" id="NF009855">
    <property type="entry name" value="PRK13321.1"/>
    <property type="match status" value="1"/>
</dbReference>
<dbReference type="Proteomes" id="UP000199318">
    <property type="component" value="Unassembled WGS sequence"/>
</dbReference>
<feature type="active site" description="Proton acceptor" evidence="16">
    <location>
        <position position="109"/>
    </location>
</feature>
<dbReference type="NCBIfam" id="NF009848">
    <property type="entry name" value="PRK13318.1-6"/>
    <property type="match status" value="1"/>
</dbReference>
<dbReference type="CDD" id="cd24015">
    <property type="entry name" value="ASKHA_NBD_PanK-III"/>
    <property type="match status" value="1"/>
</dbReference>
<evidence type="ECO:0000256" key="4">
    <source>
        <dbReference type="ARBA" id="ARBA00005225"/>
    </source>
</evidence>
<evidence type="ECO:0000256" key="8">
    <source>
        <dbReference type="ARBA" id="ARBA00022679"/>
    </source>
</evidence>
<gene>
    <name evidence="16" type="primary">coaX</name>
    <name evidence="17" type="ORF">SAMN05444126_12340</name>
</gene>
<dbReference type="PANTHER" id="PTHR34265">
    <property type="entry name" value="TYPE III PANTOTHENATE KINASE"/>
    <property type="match status" value="1"/>
</dbReference>
<evidence type="ECO:0000313" key="18">
    <source>
        <dbReference type="Proteomes" id="UP000199318"/>
    </source>
</evidence>
<evidence type="ECO:0000256" key="14">
    <source>
        <dbReference type="ARBA" id="ARBA00038036"/>
    </source>
</evidence>
<evidence type="ECO:0000256" key="3">
    <source>
        <dbReference type="ARBA" id="ARBA00004496"/>
    </source>
</evidence>
<evidence type="ECO:0000256" key="2">
    <source>
        <dbReference type="ARBA" id="ARBA00001958"/>
    </source>
</evidence>
<dbReference type="EMBL" id="FOGV01000023">
    <property type="protein sequence ID" value="SES24617.1"/>
    <property type="molecule type" value="Genomic_DNA"/>
</dbReference>
<dbReference type="AlphaFoldDB" id="A0A1H9VTA6"/>
<sequence>MIAAFDVGNTKTALGLYERGKRVYDWTVQTDVNQTADAFAMLIRQLFQHHGLKLENVRGVMISSVVPAFDETLRDMCTRYFDLPPKTVGPGIKTGLNIMSDNPKEVGSDRIVNAVSALQKYQAPLIIVDFGTASTYCYINKKSQYMGGVIAPGMEISMQALYNKASKLPTVDTVKTDKVIGTNTVDAMRSGYLFGVISQAEGIIGKIKAEADDASPLVIATGDQAEMIAENTASIDKVEPYLTLDGLCYIYEKNEKGE</sequence>
<comment type="subcellular location">
    <subcellularLocation>
        <location evidence="3 16">Cytoplasm</location>
    </subcellularLocation>
</comment>
<dbReference type="Pfam" id="PF03309">
    <property type="entry name" value="Pan_kinase"/>
    <property type="match status" value="1"/>
</dbReference>
<dbReference type="NCBIfam" id="TIGR00671">
    <property type="entry name" value="baf"/>
    <property type="match status" value="1"/>
</dbReference>
<evidence type="ECO:0000256" key="9">
    <source>
        <dbReference type="ARBA" id="ARBA00022741"/>
    </source>
</evidence>
<comment type="cofactor">
    <cofactor evidence="16">
        <name>NH4(+)</name>
        <dbReference type="ChEBI" id="CHEBI:28938"/>
    </cofactor>
    <cofactor evidence="16">
        <name>K(+)</name>
        <dbReference type="ChEBI" id="CHEBI:29103"/>
    </cofactor>
    <text evidence="16">A monovalent cation. Ammonium or potassium.</text>
</comment>
<comment type="function">
    <text evidence="16">Catalyzes the phosphorylation of pantothenate (Pan), the first step in CoA biosynthesis.</text>
</comment>
<dbReference type="EC" id="2.7.1.33" evidence="6 16"/>
<dbReference type="STRING" id="1464123.SAMN05444126_12340"/>
<dbReference type="GO" id="GO:0015937">
    <property type="term" value="P:coenzyme A biosynthetic process"/>
    <property type="evidence" value="ECO:0007669"/>
    <property type="project" value="UniProtKB-UniRule"/>
</dbReference>
<dbReference type="Gene3D" id="3.30.420.40">
    <property type="match status" value="2"/>
</dbReference>
<dbReference type="InterPro" id="IPR043129">
    <property type="entry name" value="ATPase_NBD"/>
</dbReference>
<keyword evidence="11 16" id="KW-0067">ATP-binding</keyword>
<evidence type="ECO:0000256" key="6">
    <source>
        <dbReference type="ARBA" id="ARBA00012102"/>
    </source>
</evidence>
<comment type="caution">
    <text evidence="16">Lacks conserved residue(s) required for the propagation of feature annotation.</text>
</comment>
<keyword evidence="13 16" id="KW-0173">Coenzyme A biosynthesis</keyword>
<evidence type="ECO:0000256" key="10">
    <source>
        <dbReference type="ARBA" id="ARBA00022777"/>
    </source>
</evidence>
<evidence type="ECO:0000256" key="12">
    <source>
        <dbReference type="ARBA" id="ARBA00022958"/>
    </source>
</evidence>
<evidence type="ECO:0000256" key="13">
    <source>
        <dbReference type="ARBA" id="ARBA00022993"/>
    </source>
</evidence>
<comment type="subunit">
    <text evidence="5 16">Homodimer.</text>
</comment>
<feature type="binding site" evidence="16">
    <location>
        <begin position="107"/>
        <end position="110"/>
    </location>
    <ligand>
        <name>substrate</name>
    </ligand>
</feature>
<dbReference type="GO" id="GO:0004594">
    <property type="term" value="F:pantothenate kinase activity"/>
    <property type="evidence" value="ECO:0007669"/>
    <property type="project" value="UniProtKB-UniRule"/>
</dbReference>
<feature type="binding site" evidence="16">
    <location>
        <position position="184"/>
    </location>
    <ligand>
        <name>substrate</name>
    </ligand>
</feature>
<keyword evidence="12 16" id="KW-0630">Potassium</keyword>
<evidence type="ECO:0000256" key="16">
    <source>
        <dbReference type="HAMAP-Rule" id="MF_01274"/>
    </source>
</evidence>
<evidence type="ECO:0000256" key="1">
    <source>
        <dbReference type="ARBA" id="ARBA00001206"/>
    </source>
</evidence>
<evidence type="ECO:0000256" key="5">
    <source>
        <dbReference type="ARBA" id="ARBA00011738"/>
    </source>
</evidence>
<dbReference type="GO" id="GO:0005524">
    <property type="term" value="F:ATP binding"/>
    <property type="evidence" value="ECO:0007669"/>
    <property type="project" value="UniProtKB-UniRule"/>
</dbReference>
<comment type="cofactor">
    <cofactor evidence="2">
        <name>K(+)</name>
        <dbReference type="ChEBI" id="CHEBI:29103"/>
    </cofactor>
</comment>
<accession>A0A1H9VTA6</accession>
<evidence type="ECO:0000256" key="15">
    <source>
        <dbReference type="ARBA" id="ARBA00040883"/>
    </source>
</evidence>
<keyword evidence="8 16" id="KW-0808">Transferase</keyword>
<comment type="caution">
    <text evidence="17">The sequence shown here is derived from an EMBL/GenBank/DDBJ whole genome shotgun (WGS) entry which is preliminary data.</text>
</comment>
<dbReference type="SUPFAM" id="SSF53067">
    <property type="entry name" value="Actin-like ATPase domain"/>
    <property type="match status" value="2"/>
</dbReference>